<dbReference type="Gene3D" id="3.40.50.200">
    <property type="entry name" value="Peptidase S8/S53 domain"/>
    <property type="match status" value="1"/>
</dbReference>
<dbReference type="InterPro" id="IPR015366">
    <property type="entry name" value="S53_propep"/>
</dbReference>
<dbReference type="PROSITE" id="PS51695">
    <property type="entry name" value="SEDOLISIN"/>
    <property type="match status" value="1"/>
</dbReference>
<dbReference type="CDD" id="cd11377">
    <property type="entry name" value="Pro-peptidase_S53"/>
    <property type="match status" value="1"/>
</dbReference>
<evidence type="ECO:0000256" key="4">
    <source>
        <dbReference type="ARBA" id="ARBA00022801"/>
    </source>
</evidence>
<organism evidence="11 12">
    <name type="scientific">Lentinula aciculospora</name>
    <dbReference type="NCBI Taxonomy" id="153920"/>
    <lineage>
        <taxon>Eukaryota</taxon>
        <taxon>Fungi</taxon>
        <taxon>Dikarya</taxon>
        <taxon>Basidiomycota</taxon>
        <taxon>Agaricomycotina</taxon>
        <taxon>Agaricomycetes</taxon>
        <taxon>Agaricomycetidae</taxon>
        <taxon>Agaricales</taxon>
        <taxon>Marasmiineae</taxon>
        <taxon>Omphalotaceae</taxon>
        <taxon>Lentinula</taxon>
    </lineage>
</organism>
<accession>A0A9W9AT27</accession>
<dbReference type="GO" id="GO:0046872">
    <property type="term" value="F:metal ion binding"/>
    <property type="evidence" value="ECO:0007669"/>
    <property type="project" value="UniProtKB-UniRule"/>
</dbReference>
<evidence type="ECO:0000256" key="9">
    <source>
        <dbReference type="SAM" id="MobiDB-lite"/>
    </source>
</evidence>
<keyword evidence="3 8" id="KW-0479">Metal-binding</keyword>
<dbReference type="EMBL" id="JAOTPV010000002">
    <property type="protein sequence ID" value="KAJ4487964.1"/>
    <property type="molecule type" value="Genomic_DNA"/>
</dbReference>
<comment type="subcellular location">
    <subcellularLocation>
        <location evidence="1">Secreted</location>
        <location evidence="1">Extracellular space</location>
    </subcellularLocation>
</comment>
<keyword evidence="7" id="KW-0865">Zymogen</keyword>
<reference evidence="11" key="1">
    <citation type="submission" date="2022-08" db="EMBL/GenBank/DDBJ databases">
        <title>A Global Phylogenomic Analysis of the Shiitake Genus Lentinula.</title>
        <authorList>
            <consortium name="DOE Joint Genome Institute"/>
            <person name="Sierra-Patev S."/>
            <person name="Min B."/>
            <person name="Naranjo-Ortiz M."/>
            <person name="Looney B."/>
            <person name="Konkel Z."/>
            <person name="Slot J.C."/>
            <person name="Sakamoto Y."/>
            <person name="Steenwyk J.L."/>
            <person name="Rokas A."/>
            <person name="Carro J."/>
            <person name="Camarero S."/>
            <person name="Ferreira P."/>
            <person name="Molpeceres G."/>
            <person name="Ruiz-Duenas F.J."/>
            <person name="Serrano A."/>
            <person name="Henrissat B."/>
            <person name="Drula E."/>
            <person name="Hughes K.W."/>
            <person name="Mata J.L."/>
            <person name="Ishikawa N.K."/>
            <person name="Vargas-Isla R."/>
            <person name="Ushijima S."/>
            <person name="Smith C.A."/>
            <person name="Ahrendt S."/>
            <person name="Andreopoulos W."/>
            <person name="He G."/>
            <person name="Labutti K."/>
            <person name="Lipzen A."/>
            <person name="Ng V."/>
            <person name="Riley R."/>
            <person name="Sandor L."/>
            <person name="Barry K."/>
            <person name="Martinez A.T."/>
            <person name="Xiao Y."/>
            <person name="Gibbons J.G."/>
            <person name="Terashima K."/>
            <person name="Grigoriev I.V."/>
            <person name="Hibbett D.S."/>
        </authorList>
    </citation>
    <scope>NUCLEOTIDE SEQUENCE</scope>
    <source>
        <strain evidence="11">JLM2183</strain>
    </source>
</reference>
<comment type="caution">
    <text evidence="11">The sequence shown here is derived from an EMBL/GenBank/DDBJ whole genome shotgun (WGS) entry which is preliminary data.</text>
</comment>
<feature type="active site" description="Charge relay system" evidence="8">
    <location>
        <position position="259"/>
    </location>
</feature>
<dbReference type="AlphaFoldDB" id="A0A9W9AT27"/>
<feature type="binding site" evidence="8">
    <location>
        <position position="519"/>
    </location>
    <ligand>
        <name>Ca(2+)</name>
        <dbReference type="ChEBI" id="CHEBI:29108"/>
    </ligand>
</feature>
<dbReference type="Proteomes" id="UP001150266">
    <property type="component" value="Unassembled WGS sequence"/>
</dbReference>
<gene>
    <name evidence="11" type="ORF">J3R30DRAFT_3695612</name>
</gene>
<dbReference type="PANTHER" id="PTHR14218:SF15">
    <property type="entry name" value="TRIPEPTIDYL-PEPTIDASE 1"/>
    <property type="match status" value="1"/>
</dbReference>
<feature type="binding site" evidence="8">
    <location>
        <position position="521"/>
    </location>
    <ligand>
        <name>Ca(2+)</name>
        <dbReference type="ChEBI" id="CHEBI:29108"/>
    </ligand>
</feature>
<feature type="binding site" evidence="8">
    <location>
        <position position="499"/>
    </location>
    <ligand>
        <name>Ca(2+)</name>
        <dbReference type="ChEBI" id="CHEBI:29108"/>
    </ligand>
</feature>
<evidence type="ECO:0000256" key="2">
    <source>
        <dbReference type="ARBA" id="ARBA00022670"/>
    </source>
</evidence>
<dbReference type="SUPFAM" id="SSF52743">
    <property type="entry name" value="Subtilisin-like"/>
    <property type="match status" value="1"/>
</dbReference>
<dbReference type="PANTHER" id="PTHR14218">
    <property type="entry name" value="PROTEASE S8 TRIPEPTIDYL PEPTIDASE I CLN2"/>
    <property type="match status" value="1"/>
</dbReference>
<dbReference type="GO" id="GO:0006508">
    <property type="term" value="P:proteolysis"/>
    <property type="evidence" value="ECO:0007669"/>
    <property type="project" value="UniProtKB-KW"/>
</dbReference>
<evidence type="ECO:0000256" key="6">
    <source>
        <dbReference type="ARBA" id="ARBA00022837"/>
    </source>
</evidence>
<feature type="domain" description="Peptidase S53" evidence="10">
    <location>
        <begin position="183"/>
        <end position="541"/>
    </location>
</feature>
<protein>
    <submittedName>
        <fullName evidence="11">Subtilisin-like protein</fullName>
    </submittedName>
</protein>
<dbReference type="CDD" id="cd04056">
    <property type="entry name" value="Peptidases_S53"/>
    <property type="match status" value="1"/>
</dbReference>
<evidence type="ECO:0000256" key="7">
    <source>
        <dbReference type="ARBA" id="ARBA00023145"/>
    </source>
</evidence>
<dbReference type="InterPro" id="IPR030400">
    <property type="entry name" value="Sedolisin_dom"/>
</dbReference>
<dbReference type="SMART" id="SM00944">
    <property type="entry name" value="Pro-kuma_activ"/>
    <property type="match status" value="1"/>
</dbReference>
<dbReference type="InterPro" id="IPR050819">
    <property type="entry name" value="Tripeptidyl-peptidase_I"/>
</dbReference>
<dbReference type="OrthoDB" id="409122at2759"/>
<dbReference type="GO" id="GO:0004252">
    <property type="term" value="F:serine-type endopeptidase activity"/>
    <property type="evidence" value="ECO:0007669"/>
    <property type="project" value="UniProtKB-UniRule"/>
</dbReference>
<dbReference type="GO" id="GO:0005576">
    <property type="term" value="C:extracellular region"/>
    <property type="evidence" value="ECO:0007669"/>
    <property type="project" value="UniProtKB-SubCell"/>
</dbReference>
<keyword evidence="2 8" id="KW-0645">Protease</keyword>
<evidence type="ECO:0000259" key="10">
    <source>
        <dbReference type="PROSITE" id="PS51695"/>
    </source>
</evidence>
<keyword evidence="4 8" id="KW-0378">Hydrolase</keyword>
<evidence type="ECO:0000313" key="11">
    <source>
        <dbReference type="EMBL" id="KAJ4487964.1"/>
    </source>
</evidence>
<name>A0A9W9AT27_9AGAR</name>
<proteinExistence type="predicted"/>
<feature type="region of interest" description="Disordered" evidence="9">
    <location>
        <begin position="1"/>
        <end position="21"/>
    </location>
</feature>
<comment type="cofactor">
    <cofactor evidence="8">
        <name>Ca(2+)</name>
        <dbReference type="ChEBI" id="CHEBI:29108"/>
    </cofactor>
    <text evidence="8">Binds 1 Ca(2+) ion per subunit.</text>
</comment>
<evidence type="ECO:0000256" key="3">
    <source>
        <dbReference type="ARBA" id="ARBA00022723"/>
    </source>
</evidence>
<dbReference type="Pfam" id="PF09286">
    <property type="entry name" value="Pro-kuma_activ"/>
    <property type="match status" value="1"/>
</dbReference>
<dbReference type="InterPro" id="IPR036852">
    <property type="entry name" value="Peptidase_S8/S53_dom_sf"/>
</dbReference>
<feature type="active site" description="Charge relay system" evidence="8">
    <location>
        <position position="263"/>
    </location>
</feature>
<evidence type="ECO:0000256" key="8">
    <source>
        <dbReference type="PROSITE-ProRule" id="PRU01032"/>
    </source>
</evidence>
<evidence type="ECO:0000256" key="5">
    <source>
        <dbReference type="ARBA" id="ARBA00022825"/>
    </source>
</evidence>
<keyword evidence="5 8" id="KW-0720">Serine protease</keyword>
<evidence type="ECO:0000313" key="12">
    <source>
        <dbReference type="Proteomes" id="UP001150266"/>
    </source>
</evidence>
<evidence type="ECO:0000256" key="1">
    <source>
        <dbReference type="ARBA" id="ARBA00004239"/>
    </source>
</evidence>
<feature type="active site" description="Charge relay system" evidence="8">
    <location>
        <position position="458"/>
    </location>
</feature>
<dbReference type="SUPFAM" id="SSF54897">
    <property type="entry name" value="Protease propeptides/inhibitors"/>
    <property type="match status" value="1"/>
</dbReference>
<sequence>MTVHESRAEVPSHYAREGPPHPETLIDFRIALTSMNRNGLEKALYDVSVPGSPLYGKHLSLEEVKSYTSASTHSVMAVTELLAEYGITDVQLENAVHDYLTFSAPVHAANDLFDTDFHSFVHVPSGKRAIRTLQYSVPKDLLSHINVVHPTTSFDLATPLSVSISYGKRSLESSNLNSSCANTITPQCLQDLYDIPTTPATQSSNRIAVPGMIDYWAQYADLEAFLARLRPDMPSNTTFSVDSIDGGTNPQGPEDAGYEANLDIQYTVGMATGVNTTFISIGPNYTDGAAIGFLDIVEYLYNMTVPPQVMSMSYGYQEWWLTQSQAQQICDVYMALGARGVSLIFGSGDGCVSGAERNDTCTEFLPAFPGGCPYITSVGGTYSINPELSTNFSSGGFSGYFARPSYQEQAVAPFLENLGDTYAGLFNASGRGFPDISAQSHNVEIVTGGETVYINGTSCSGPIFASMVALVNDRLIAAGKPVLGFLNPFLYNNTQIFTDITAGLPNAGCGTGGFNATSGWDPITGLGTPNFLLMLNAAGLSGDD</sequence>
<keyword evidence="12" id="KW-1185">Reference proteome</keyword>
<keyword evidence="6 8" id="KW-0106">Calcium</keyword>
<dbReference type="GO" id="GO:0008240">
    <property type="term" value="F:tripeptidyl-peptidase activity"/>
    <property type="evidence" value="ECO:0007669"/>
    <property type="project" value="TreeGrafter"/>
</dbReference>
<feature type="binding site" evidence="8">
    <location>
        <position position="500"/>
    </location>
    <ligand>
        <name>Ca(2+)</name>
        <dbReference type="ChEBI" id="CHEBI:29108"/>
    </ligand>
</feature>